<keyword evidence="3" id="KW-1185">Reference proteome</keyword>
<dbReference type="RefSeq" id="XP_002733719.1">
    <property type="nucleotide sequence ID" value="XM_002733673.2"/>
</dbReference>
<protein>
    <submittedName>
        <fullName evidence="4">Nuclear factor related to kappa-B-binding protein-like</fullName>
    </submittedName>
</protein>
<sequence length="689" mass="72601">METVYTTVEREKEKEKRENSTPEKKEITDIPSPRMRTDYVVKPSLDEQKKIIREQETRRYEQPHKAFTFCFNGYESVVGPVKGVFGKETTMNKAREHFLLVSDRPPYVTILSVVRDSVARLPNGEGTRADICELLKDSQFIAESATDSQINTVVSGALDRLHYEKDPCVKYDTHRKLWIYLHRSRMEGEFERIHQEQAEAEKAKKAMQKPKLSAKVKTPVKDITGKSPPLARPSSSLSETSNDSLVSSNLSFEPQSPNKSPADATSTSPKGFAKVLMGGKSVITSTNPRIHPPASVLSPRVSTPSTPGASPGGMAKGMPTLLTFGVKDVTQTQNMVAASGKSPKGGIAGSFPVAISGVTVHSTTASAIPGTVVLKNTSRAATIPGQVATLTTSATTSVASSNVNPILVPGSVIQQSHPNVSVPAAVTVTTIQHAMAPTGKILSHIGGKPLKGHATQAGLRPTVVQSLGGKPFYVQAAGVGKQSRPTLHPLRMPALGKIQPGALGPLGIRLTAQGFEAIPTQHAQGATISPGLMTVSGDSGLRISQTQPMLGGKPVSLVLGTQSSSIPVSTITSQTARQSIAPTSFSATQSTTAVTTASIAFTSTQQTVLPATAGLKFALAQASQANKGLPKGAELKASTEQQKPVGISVITTAGTTDPKKSPGVGMPMSVLLSGSPHSRQSAITKSEFP</sequence>
<organism evidence="3 4">
    <name type="scientific">Saccoglossus kowalevskii</name>
    <name type="common">Acorn worm</name>
    <dbReference type="NCBI Taxonomy" id="10224"/>
    <lineage>
        <taxon>Eukaryota</taxon>
        <taxon>Metazoa</taxon>
        <taxon>Hemichordata</taxon>
        <taxon>Enteropneusta</taxon>
        <taxon>Harrimaniidae</taxon>
        <taxon>Saccoglossus</taxon>
    </lineage>
</organism>
<accession>A0ABM0GNA2</accession>
<feature type="region of interest" description="Disordered" evidence="1">
    <location>
        <begin position="199"/>
        <end position="271"/>
    </location>
</feature>
<feature type="region of interest" description="Disordered" evidence="1">
    <location>
        <begin position="1"/>
        <end position="36"/>
    </location>
</feature>
<feature type="compositionally biased region" description="Polar residues" evidence="1">
    <location>
        <begin position="249"/>
        <end position="269"/>
    </location>
</feature>
<proteinExistence type="predicted"/>
<evidence type="ECO:0000313" key="4">
    <source>
        <dbReference type="RefSeq" id="XP_002733719.1"/>
    </source>
</evidence>
<name>A0ABM0GNA2_SACKO</name>
<feature type="region of interest" description="Disordered" evidence="1">
    <location>
        <begin position="284"/>
        <end position="315"/>
    </location>
</feature>
<dbReference type="InterPro" id="IPR024867">
    <property type="entry name" value="NFRKB"/>
</dbReference>
<dbReference type="Proteomes" id="UP000694865">
    <property type="component" value="Unplaced"/>
</dbReference>
<evidence type="ECO:0000313" key="3">
    <source>
        <dbReference type="Proteomes" id="UP000694865"/>
    </source>
</evidence>
<feature type="compositionally biased region" description="Low complexity" evidence="1">
    <location>
        <begin position="227"/>
        <end position="248"/>
    </location>
</feature>
<evidence type="ECO:0000259" key="2">
    <source>
        <dbReference type="Pfam" id="PF25793"/>
    </source>
</evidence>
<evidence type="ECO:0000256" key="1">
    <source>
        <dbReference type="SAM" id="MobiDB-lite"/>
    </source>
</evidence>
<dbReference type="PANTHER" id="PTHR13052:SF3">
    <property type="entry name" value="NUCLEAR FACTOR RELATED TO KAPPA-B-BINDING PROTEIN"/>
    <property type="match status" value="1"/>
</dbReference>
<reference evidence="4" key="1">
    <citation type="submission" date="2025-08" db="UniProtKB">
        <authorList>
            <consortium name="RefSeq"/>
        </authorList>
    </citation>
    <scope>IDENTIFICATION</scope>
    <source>
        <tissue evidence="4">Testes</tissue>
    </source>
</reference>
<dbReference type="PANTHER" id="PTHR13052">
    <property type="entry name" value="NFRKB-RELATED"/>
    <property type="match status" value="1"/>
</dbReference>
<dbReference type="GeneID" id="100370057"/>
<dbReference type="InterPro" id="IPR057748">
    <property type="entry name" value="NFRKB_WH_2"/>
</dbReference>
<feature type="compositionally biased region" description="Polar residues" evidence="1">
    <location>
        <begin position="675"/>
        <end position="689"/>
    </location>
</feature>
<gene>
    <name evidence="4" type="primary">LOC100370057</name>
</gene>
<feature type="compositionally biased region" description="Basic residues" evidence="1">
    <location>
        <begin position="205"/>
        <end position="214"/>
    </location>
</feature>
<feature type="domain" description="Nuclear factor related to kappa-B-binding protein second winged helix" evidence="2">
    <location>
        <begin position="49"/>
        <end position="187"/>
    </location>
</feature>
<dbReference type="Pfam" id="PF25793">
    <property type="entry name" value="WHD_2nd_NFRKB"/>
    <property type="match status" value="1"/>
</dbReference>
<feature type="compositionally biased region" description="Basic and acidic residues" evidence="1">
    <location>
        <begin position="8"/>
        <end position="28"/>
    </location>
</feature>
<feature type="region of interest" description="Disordered" evidence="1">
    <location>
        <begin position="649"/>
        <end position="689"/>
    </location>
</feature>